<reference evidence="6 7" key="1">
    <citation type="submission" date="2024-04" db="EMBL/GenBank/DDBJ databases">
        <title>Draft genome sequence of Halopseudomonas sabulinigri NBRC 116187.</title>
        <authorList>
            <person name="Miyakawa T."/>
            <person name="Kusuya Y."/>
            <person name="Miura T."/>
        </authorList>
    </citation>
    <scope>NUCLEOTIDE SEQUENCE [LARGE SCALE GENOMIC DNA]</scope>
    <source>
        <strain evidence="6 7">4NH20-0042</strain>
    </source>
</reference>
<dbReference type="PIRSF" id="PIRSF031804">
    <property type="entry name" value="UCP031804"/>
    <property type="match status" value="1"/>
</dbReference>
<evidence type="ECO:0000256" key="4">
    <source>
        <dbReference type="ARBA" id="ARBA00023136"/>
    </source>
</evidence>
<keyword evidence="2" id="KW-0812">Transmembrane</keyword>
<proteinExistence type="predicted"/>
<feature type="domain" description="DUF1232" evidence="5">
    <location>
        <begin position="54"/>
        <end position="89"/>
    </location>
</feature>
<keyword evidence="7" id="KW-1185">Reference proteome</keyword>
<sequence length="125" mass="13915">MRAISEVTLMEHQFSDKAFWQKLAQHARAAGREVVEKALWLYYAARRPETPSWAKAVIISVLAYFIAPIDALPDFTPFVGFTDDLGVFAGALAMVSMYIDDEVKSRAATTAERWFGRSGATEPVV</sequence>
<dbReference type="InterPro" id="IPR016983">
    <property type="entry name" value="UCP031804"/>
</dbReference>
<protein>
    <submittedName>
        <fullName evidence="6">YkvA family protein</fullName>
    </submittedName>
</protein>
<evidence type="ECO:0000256" key="3">
    <source>
        <dbReference type="ARBA" id="ARBA00022989"/>
    </source>
</evidence>
<accession>A0ABP9ZKD0</accession>
<evidence type="ECO:0000256" key="1">
    <source>
        <dbReference type="ARBA" id="ARBA00004127"/>
    </source>
</evidence>
<keyword evidence="3" id="KW-1133">Transmembrane helix</keyword>
<gene>
    <name evidence="6" type="ORF">NBRC116187_02950</name>
</gene>
<dbReference type="InterPro" id="IPR010652">
    <property type="entry name" value="DUF1232"/>
</dbReference>
<dbReference type="Pfam" id="PF06803">
    <property type="entry name" value="DUF1232"/>
    <property type="match status" value="1"/>
</dbReference>
<evidence type="ECO:0000313" key="6">
    <source>
        <dbReference type="EMBL" id="GAA6129935.1"/>
    </source>
</evidence>
<keyword evidence="4" id="KW-0472">Membrane</keyword>
<dbReference type="EMBL" id="BAABWD010000001">
    <property type="protein sequence ID" value="GAA6129935.1"/>
    <property type="molecule type" value="Genomic_DNA"/>
</dbReference>
<comment type="subcellular location">
    <subcellularLocation>
        <location evidence="1">Endomembrane system</location>
        <topology evidence="1">Multi-pass membrane protein</topology>
    </subcellularLocation>
</comment>
<organism evidence="6 7">
    <name type="scientific">Halopseudomonas sabulinigri</name>
    <dbReference type="NCBI Taxonomy" id="472181"/>
    <lineage>
        <taxon>Bacteria</taxon>
        <taxon>Pseudomonadati</taxon>
        <taxon>Pseudomonadota</taxon>
        <taxon>Gammaproteobacteria</taxon>
        <taxon>Pseudomonadales</taxon>
        <taxon>Pseudomonadaceae</taxon>
        <taxon>Halopseudomonas</taxon>
    </lineage>
</organism>
<name>A0ABP9ZKD0_9GAMM</name>
<comment type="caution">
    <text evidence="6">The sequence shown here is derived from an EMBL/GenBank/DDBJ whole genome shotgun (WGS) entry which is preliminary data.</text>
</comment>
<evidence type="ECO:0000256" key="2">
    <source>
        <dbReference type="ARBA" id="ARBA00022692"/>
    </source>
</evidence>
<dbReference type="Proteomes" id="UP001486808">
    <property type="component" value="Unassembled WGS sequence"/>
</dbReference>
<evidence type="ECO:0000313" key="7">
    <source>
        <dbReference type="Proteomes" id="UP001486808"/>
    </source>
</evidence>
<evidence type="ECO:0000259" key="5">
    <source>
        <dbReference type="Pfam" id="PF06803"/>
    </source>
</evidence>